<dbReference type="EMBL" id="SNRW01001980">
    <property type="protein sequence ID" value="KAA6394299.1"/>
    <property type="molecule type" value="Genomic_DNA"/>
</dbReference>
<dbReference type="PANTHER" id="PTHR24348:SF22">
    <property type="entry name" value="NON-SPECIFIC SERINE_THREONINE PROTEIN KINASE"/>
    <property type="match status" value="1"/>
</dbReference>
<name>A0A5J4WIW1_9EUKA</name>
<reference evidence="6 7" key="1">
    <citation type="submission" date="2019-03" db="EMBL/GenBank/DDBJ databases">
        <title>Single cell metagenomics reveals metabolic interactions within the superorganism composed of flagellate Streblomastix strix and complex community of Bacteroidetes bacteria on its surface.</title>
        <authorList>
            <person name="Treitli S.C."/>
            <person name="Kolisko M."/>
            <person name="Husnik F."/>
            <person name="Keeling P."/>
            <person name="Hampl V."/>
        </authorList>
    </citation>
    <scope>NUCLEOTIDE SEQUENCE [LARGE SCALE GENOMIC DNA]</scope>
    <source>
        <strain evidence="6">ST1C</strain>
    </source>
</reference>
<organism evidence="6 7">
    <name type="scientific">Streblomastix strix</name>
    <dbReference type="NCBI Taxonomy" id="222440"/>
    <lineage>
        <taxon>Eukaryota</taxon>
        <taxon>Metamonada</taxon>
        <taxon>Preaxostyla</taxon>
        <taxon>Oxymonadida</taxon>
        <taxon>Streblomastigidae</taxon>
        <taxon>Streblomastix</taxon>
    </lineage>
</organism>
<evidence type="ECO:0000256" key="3">
    <source>
        <dbReference type="ARBA" id="ARBA00022777"/>
    </source>
</evidence>
<evidence type="ECO:0000256" key="2">
    <source>
        <dbReference type="ARBA" id="ARBA00022741"/>
    </source>
</evidence>
<dbReference type="InterPro" id="IPR000719">
    <property type="entry name" value="Prot_kinase_dom"/>
</dbReference>
<evidence type="ECO:0000256" key="1">
    <source>
        <dbReference type="ARBA" id="ARBA00022679"/>
    </source>
</evidence>
<dbReference type="InterPro" id="IPR008266">
    <property type="entry name" value="Tyr_kinase_AS"/>
</dbReference>
<dbReference type="InterPro" id="IPR011009">
    <property type="entry name" value="Kinase-like_dom_sf"/>
</dbReference>
<gene>
    <name evidence="6" type="ORF">EZS28_010175</name>
</gene>
<dbReference type="Gene3D" id="1.10.510.10">
    <property type="entry name" value="Transferase(Phosphotransferase) domain 1"/>
    <property type="match status" value="1"/>
</dbReference>
<dbReference type="AlphaFoldDB" id="A0A5J4WIW1"/>
<dbReference type="GO" id="GO:0000045">
    <property type="term" value="P:autophagosome assembly"/>
    <property type="evidence" value="ECO:0007669"/>
    <property type="project" value="TreeGrafter"/>
</dbReference>
<evidence type="ECO:0000256" key="4">
    <source>
        <dbReference type="ARBA" id="ARBA00022840"/>
    </source>
</evidence>
<dbReference type="Proteomes" id="UP000324800">
    <property type="component" value="Unassembled WGS sequence"/>
</dbReference>
<evidence type="ECO:0000313" key="7">
    <source>
        <dbReference type="Proteomes" id="UP000324800"/>
    </source>
</evidence>
<dbReference type="PROSITE" id="PS50011">
    <property type="entry name" value="PROTEIN_KINASE_DOM"/>
    <property type="match status" value="1"/>
</dbReference>
<keyword evidence="4" id="KW-0067">ATP-binding</keyword>
<dbReference type="InterPro" id="IPR045269">
    <property type="entry name" value="Atg1-like"/>
</dbReference>
<dbReference type="PANTHER" id="PTHR24348">
    <property type="entry name" value="SERINE/THREONINE-PROTEIN KINASE UNC-51-RELATED"/>
    <property type="match status" value="1"/>
</dbReference>
<dbReference type="GO" id="GO:0016020">
    <property type="term" value="C:membrane"/>
    <property type="evidence" value="ECO:0007669"/>
    <property type="project" value="TreeGrafter"/>
</dbReference>
<dbReference type="GO" id="GO:0000407">
    <property type="term" value="C:phagophore assembly site"/>
    <property type="evidence" value="ECO:0007669"/>
    <property type="project" value="TreeGrafter"/>
</dbReference>
<dbReference type="GO" id="GO:0005776">
    <property type="term" value="C:autophagosome"/>
    <property type="evidence" value="ECO:0007669"/>
    <property type="project" value="TreeGrafter"/>
</dbReference>
<dbReference type="OrthoDB" id="1738954at2759"/>
<feature type="domain" description="Protein kinase" evidence="5">
    <location>
        <begin position="1"/>
        <end position="204"/>
    </location>
</feature>
<sequence>MEELQLLIENNIEPLQTLEQTANGRVYLAYHGEYGITVAKVMWLEKFDQREWDAAMEGMKTAHGAGLIHRDIRADNIMMHSINGSTKVQIADFGMTIITGEGEVGLVKNKNILYVAPELVIDTQIGTNKMDMWSIGVVLYQLATHEFPINANGLSDLQNKMRSRRIDRPVSIKDDLQWDLLIKLLEFDPNKRFSAAEALQHPYFTSPQVDLEISIEARRIASNAAASIEEGQNKVTLYDLDSAFIVATTEISVQK</sequence>
<keyword evidence="2" id="KW-0547">Nucleotide-binding</keyword>
<evidence type="ECO:0000259" key="5">
    <source>
        <dbReference type="PROSITE" id="PS50011"/>
    </source>
</evidence>
<keyword evidence="1" id="KW-0808">Transferase</keyword>
<dbReference type="GO" id="GO:0005524">
    <property type="term" value="F:ATP binding"/>
    <property type="evidence" value="ECO:0007669"/>
    <property type="project" value="UniProtKB-KW"/>
</dbReference>
<proteinExistence type="predicted"/>
<dbReference type="Pfam" id="PF00069">
    <property type="entry name" value="Pkinase"/>
    <property type="match status" value="1"/>
</dbReference>
<dbReference type="SUPFAM" id="SSF56112">
    <property type="entry name" value="Protein kinase-like (PK-like)"/>
    <property type="match status" value="1"/>
</dbReference>
<dbReference type="SMART" id="SM00220">
    <property type="entry name" value="S_TKc"/>
    <property type="match status" value="1"/>
</dbReference>
<accession>A0A5J4WIW1</accession>
<dbReference type="PROSITE" id="PS00109">
    <property type="entry name" value="PROTEIN_KINASE_TYR"/>
    <property type="match status" value="1"/>
</dbReference>
<keyword evidence="3" id="KW-0418">Kinase</keyword>
<dbReference type="GO" id="GO:0005829">
    <property type="term" value="C:cytosol"/>
    <property type="evidence" value="ECO:0007669"/>
    <property type="project" value="TreeGrafter"/>
</dbReference>
<protein>
    <recommendedName>
        <fullName evidence="5">Protein kinase domain-containing protein</fullName>
    </recommendedName>
</protein>
<dbReference type="GO" id="GO:0010506">
    <property type="term" value="P:regulation of autophagy"/>
    <property type="evidence" value="ECO:0007669"/>
    <property type="project" value="InterPro"/>
</dbReference>
<dbReference type="GO" id="GO:0004674">
    <property type="term" value="F:protein serine/threonine kinase activity"/>
    <property type="evidence" value="ECO:0007669"/>
    <property type="project" value="InterPro"/>
</dbReference>
<comment type="caution">
    <text evidence="6">The sequence shown here is derived from an EMBL/GenBank/DDBJ whole genome shotgun (WGS) entry which is preliminary data.</text>
</comment>
<evidence type="ECO:0000313" key="6">
    <source>
        <dbReference type="EMBL" id="KAA6394299.1"/>
    </source>
</evidence>